<proteinExistence type="predicted"/>
<dbReference type="EMBL" id="JAUEPS010000249">
    <property type="protein sequence ID" value="KAK0433129.1"/>
    <property type="molecule type" value="Genomic_DNA"/>
</dbReference>
<protein>
    <submittedName>
        <fullName evidence="1">Uncharacterized protein</fullName>
    </submittedName>
</protein>
<dbReference type="RefSeq" id="XP_060321476.1">
    <property type="nucleotide sequence ID" value="XM_060478826.1"/>
</dbReference>
<sequence>MVAIIMEKEPDLLTRFKCSECFVRDYYSSVLEWSLRKATYAAAHLPANAPDLCEQAFFRLVYAMKWYNIPPELVINVDQVGVWLLPNNSYTFHEKGAHQVDIVAKDKKQCYTALTASTVSGAFLSFQQVWARKTTGSLLSHDAPRMADALAHSFYFASAASVTSPWSHFSTLKTMKEWIMHILIPYYEHVLTSNPDYPED</sequence>
<accession>A0AA39MGR2</accession>
<reference evidence="1" key="1">
    <citation type="submission" date="2023-06" db="EMBL/GenBank/DDBJ databases">
        <authorList>
            <consortium name="Lawrence Berkeley National Laboratory"/>
            <person name="Ahrendt S."/>
            <person name="Sahu N."/>
            <person name="Indic B."/>
            <person name="Wong-Bajracharya J."/>
            <person name="Merenyi Z."/>
            <person name="Ke H.-M."/>
            <person name="Monk M."/>
            <person name="Kocsube S."/>
            <person name="Drula E."/>
            <person name="Lipzen A."/>
            <person name="Balint B."/>
            <person name="Henrissat B."/>
            <person name="Andreopoulos B."/>
            <person name="Martin F.M."/>
            <person name="Harder C.B."/>
            <person name="Rigling D."/>
            <person name="Ford K.L."/>
            <person name="Foster G.D."/>
            <person name="Pangilinan J."/>
            <person name="Papanicolaou A."/>
            <person name="Barry K."/>
            <person name="LaButti K."/>
            <person name="Viragh M."/>
            <person name="Koriabine M."/>
            <person name="Yan M."/>
            <person name="Riley R."/>
            <person name="Champramary S."/>
            <person name="Plett K.L."/>
            <person name="Tsai I.J."/>
            <person name="Slot J."/>
            <person name="Sipos G."/>
            <person name="Plett J."/>
            <person name="Nagy L.G."/>
            <person name="Grigoriev I.V."/>
        </authorList>
    </citation>
    <scope>NUCLEOTIDE SEQUENCE</scope>
    <source>
        <strain evidence="1">CCBAS 213</strain>
    </source>
</reference>
<gene>
    <name evidence="1" type="ORF">EV420DRAFT_1654962</name>
</gene>
<keyword evidence="2" id="KW-1185">Reference proteome</keyword>
<name>A0AA39MGR2_ARMTA</name>
<organism evidence="1 2">
    <name type="scientific">Armillaria tabescens</name>
    <name type="common">Ringless honey mushroom</name>
    <name type="synonym">Agaricus tabescens</name>
    <dbReference type="NCBI Taxonomy" id="1929756"/>
    <lineage>
        <taxon>Eukaryota</taxon>
        <taxon>Fungi</taxon>
        <taxon>Dikarya</taxon>
        <taxon>Basidiomycota</taxon>
        <taxon>Agaricomycotina</taxon>
        <taxon>Agaricomycetes</taxon>
        <taxon>Agaricomycetidae</taxon>
        <taxon>Agaricales</taxon>
        <taxon>Marasmiineae</taxon>
        <taxon>Physalacriaceae</taxon>
        <taxon>Desarmillaria</taxon>
    </lineage>
</organism>
<evidence type="ECO:0000313" key="2">
    <source>
        <dbReference type="Proteomes" id="UP001175211"/>
    </source>
</evidence>
<evidence type="ECO:0000313" key="1">
    <source>
        <dbReference type="EMBL" id="KAK0433129.1"/>
    </source>
</evidence>
<dbReference type="Proteomes" id="UP001175211">
    <property type="component" value="Unassembled WGS sequence"/>
</dbReference>
<dbReference type="GeneID" id="85362374"/>
<comment type="caution">
    <text evidence="1">The sequence shown here is derived from an EMBL/GenBank/DDBJ whole genome shotgun (WGS) entry which is preliminary data.</text>
</comment>
<dbReference type="AlphaFoldDB" id="A0AA39MGR2"/>